<name>A0AC61RV88_9FIRM</name>
<dbReference type="EMBL" id="SRYA01000026">
    <property type="protein sequence ID" value="TGY95662.1"/>
    <property type="molecule type" value="Genomic_DNA"/>
</dbReference>
<dbReference type="Proteomes" id="UP000304953">
    <property type="component" value="Unassembled WGS sequence"/>
</dbReference>
<evidence type="ECO:0000313" key="2">
    <source>
        <dbReference type="Proteomes" id="UP000304953"/>
    </source>
</evidence>
<accession>A0AC61RV88</accession>
<proteinExistence type="predicted"/>
<organism evidence="1 2">
    <name type="scientific">Petralouisia muris</name>
    <dbReference type="NCBI Taxonomy" id="3032872"/>
    <lineage>
        <taxon>Bacteria</taxon>
        <taxon>Bacillati</taxon>
        <taxon>Bacillota</taxon>
        <taxon>Clostridia</taxon>
        <taxon>Lachnospirales</taxon>
        <taxon>Lachnospiraceae</taxon>
        <taxon>Petralouisia</taxon>
    </lineage>
</organism>
<gene>
    <name evidence="1" type="ORF">E5329_13920</name>
</gene>
<sequence>MRDRKKSYYLIVLMPILYALIAYGTAELVGNSGVYPSGKDTLGHLYQGEVLYQAVRSGNLWPAYHSLWYNGIEMMRYCAPIPVCLLAVCQFLGGSSMNGYLIFITILCFLGSVSWLYAGCKAGRPYFGAFLGMLWFFMPNNLSTLFYEGDLAKSVCNAILPLLMYWVYDYLQSRRWRLLPNISFCFAVIVLCHIDYAGMILISFAVYLIVTMVIYHQWQQQTHIISALILGYLLAGAWLIPAAAGGMNSVNSLESMADYFQNIFLSINPAARMHLGCVNSYFGLAAILLTVFGVFLSKKKSMAGFWTGLLVLIFSSETSYLLLELLPGKEYLQMLRFISIGLCMILFSFLIWDTLKRTWIVLFAGLLILDVLPSLPLILGNRSGAAPENRMAYYSDATLIGEAKEMTEQRLALLDESSLGSMSAYLVTGYGKPVATSYGAAEKAAVTTANFKQIDRALEEGNFLYLFDRCMELGNDTVVIQLDYISNPIENPILKLDQAAQRVGYELMDFNENYRFYKLYAEGNWGTKARYRAIGIGSAAPGISRQFPMVEETETINLNDFTFEDLQDYDLIYLAGFTYEDKSDAEQLITDLSEAGVRIVIAADGIPDDMGSRNQSFLGAVCNTVTFSQGYPDLDTIDGVLDTDLFPNGHREWSTVYLNGLDDVWGKVKDAKQELPFYGTIKNDNIVMIGLNLTYYYSLTQDEGVGKLLSRAMDLSPDELPEREIEPYHIQYTKNQIILTAEKDDVNTGLAYHDSFAANREIYEKNHLTYIKSGKTVITFTRPYQKKGILVSLAGLALLSAFTLHRRKRLQKAEKEAE</sequence>
<reference evidence="1" key="1">
    <citation type="submission" date="2019-04" db="EMBL/GenBank/DDBJ databases">
        <title>Microbes associate with the intestines of laboratory mice.</title>
        <authorList>
            <person name="Navarre W."/>
            <person name="Wong E."/>
            <person name="Huang K."/>
            <person name="Tropini C."/>
            <person name="Ng K."/>
            <person name="Yu B."/>
        </authorList>
    </citation>
    <scope>NUCLEOTIDE SEQUENCE</scope>
    <source>
        <strain evidence="1">NM01_1-7b</strain>
    </source>
</reference>
<evidence type="ECO:0000313" key="1">
    <source>
        <dbReference type="EMBL" id="TGY95662.1"/>
    </source>
</evidence>
<protein>
    <submittedName>
        <fullName evidence="1">Uncharacterized protein</fullName>
    </submittedName>
</protein>
<keyword evidence="2" id="KW-1185">Reference proteome</keyword>
<comment type="caution">
    <text evidence="1">The sequence shown here is derived from an EMBL/GenBank/DDBJ whole genome shotgun (WGS) entry which is preliminary data.</text>
</comment>